<evidence type="ECO:0000259" key="1">
    <source>
        <dbReference type="PROSITE" id="PS50097"/>
    </source>
</evidence>
<dbReference type="PROSITE" id="PS50097">
    <property type="entry name" value="BTB"/>
    <property type="match status" value="1"/>
</dbReference>
<dbReference type="Proteomes" id="UP001107558">
    <property type="component" value="Chromosome 3"/>
</dbReference>
<dbReference type="CDD" id="cd18186">
    <property type="entry name" value="BTB_POZ_ZBTB_KLHL-like"/>
    <property type="match status" value="1"/>
</dbReference>
<dbReference type="AlphaFoldDB" id="A0A9J6BM03"/>
<evidence type="ECO:0000313" key="3">
    <source>
        <dbReference type="Proteomes" id="UP001107558"/>
    </source>
</evidence>
<dbReference type="EMBL" id="JADBJN010000003">
    <property type="protein sequence ID" value="KAG5670794.1"/>
    <property type="molecule type" value="Genomic_DNA"/>
</dbReference>
<dbReference type="OrthoDB" id="7759945at2759"/>
<dbReference type="InterPro" id="IPR032675">
    <property type="entry name" value="LRR_dom_sf"/>
</dbReference>
<dbReference type="SUPFAM" id="SSF52058">
    <property type="entry name" value="L domain-like"/>
    <property type="match status" value="1"/>
</dbReference>
<dbReference type="PANTHER" id="PTHR24413">
    <property type="entry name" value="SPECKLE-TYPE POZ PROTEIN"/>
    <property type="match status" value="1"/>
</dbReference>
<dbReference type="SMART" id="SM00225">
    <property type="entry name" value="BTB"/>
    <property type="match status" value="1"/>
</dbReference>
<organism evidence="2 3">
    <name type="scientific">Polypedilum vanderplanki</name>
    <name type="common">Sleeping chironomid midge</name>
    <dbReference type="NCBI Taxonomy" id="319348"/>
    <lineage>
        <taxon>Eukaryota</taxon>
        <taxon>Metazoa</taxon>
        <taxon>Ecdysozoa</taxon>
        <taxon>Arthropoda</taxon>
        <taxon>Hexapoda</taxon>
        <taxon>Insecta</taxon>
        <taxon>Pterygota</taxon>
        <taxon>Neoptera</taxon>
        <taxon>Endopterygota</taxon>
        <taxon>Diptera</taxon>
        <taxon>Nematocera</taxon>
        <taxon>Chironomoidea</taxon>
        <taxon>Chironomidae</taxon>
        <taxon>Chironominae</taxon>
        <taxon>Polypedilum</taxon>
        <taxon>Polypedilum</taxon>
    </lineage>
</organism>
<reference evidence="2" key="1">
    <citation type="submission" date="2021-03" db="EMBL/GenBank/DDBJ databases">
        <title>Chromosome level genome of the anhydrobiotic midge Polypedilum vanderplanki.</title>
        <authorList>
            <person name="Yoshida Y."/>
            <person name="Kikawada T."/>
            <person name="Gusev O."/>
        </authorList>
    </citation>
    <scope>NUCLEOTIDE SEQUENCE</scope>
    <source>
        <strain evidence="2">NIAS01</strain>
        <tissue evidence="2">Whole body or cell culture</tissue>
    </source>
</reference>
<evidence type="ECO:0000313" key="2">
    <source>
        <dbReference type="EMBL" id="KAG5670794.1"/>
    </source>
</evidence>
<feature type="domain" description="BTB" evidence="1">
    <location>
        <begin position="218"/>
        <end position="282"/>
    </location>
</feature>
<dbReference type="Gene3D" id="3.80.10.10">
    <property type="entry name" value="Ribonuclease Inhibitor"/>
    <property type="match status" value="1"/>
</dbReference>
<gene>
    <name evidence="2" type="ORF">PVAND_001033</name>
</gene>
<dbReference type="Gene3D" id="3.30.710.10">
    <property type="entry name" value="Potassium Channel Kv1.1, Chain A"/>
    <property type="match status" value="1"/>
</dbReference>
<comment type="caution">
    <text evidence="2">The sequence shown here is derived from an EMBL/GenBank/DDBJ whole genome shotgun (WGS) entry which is preliminary data.</text>
</comment>
<protein>
    <recommendedName>
        <fullName evidence="1">BTB domain-containing protein</fullName>
    </recommendedName>
</protein>
<accession>A0A9J6BM03</accession>
<keyword evidence="3" id="KW-1185">Reference proteome</keyword>
<dbReference type="Pfam" id="PF00651">
    <property type="entry name" value="BTB"/>
    <property type="match status" value="1"/>
</dbReference>
<dbReference type="SUPFAM" id="SSF54695">
    <property type="entry name" value="POZ domain"/>
    <property type="match status" value="1"/>
</dbReference>
<proteinExistence type="predicted"/>
<sequence length="388" mass="44853">MSIINGTCFYNRLIIESKTIGRESIDTVWKSNYNREYQSNIKDLVFQNCNFLEFPKFISNIDQNLNILEIVSCQLKYLNKECFIKYTELTELNIINCGLKILNGDLLENLTKIEKVSFANNKIEEIGPELLDNQNNLKYVDFRNNKNINMIFDAGKQESTNTLDEIKNEIKEKCKPNMQAIKRTRSSSISPMSSIIQNTMQQNMPYNLQKIFDDPAYKDFTINISESSFKVHKILFAARSPTLAEIFKNNPEAQELNLRDIPEETFKAIHDFIYNNHLPNDVNFIEVYAAAARLKIDDLMDTIVAHLLTNVDKKNAIDALTLSNKFNIDELRTKSFEAIQSKIFPERKLDEKLAREPEKLKEIIAAKNMLEQKFAEMMLKDEASGGQN</sequence>
<dbReference type="InterPro" id="IPR000210">
    <property type="entry name" value="BTB/POZ_dom"/>
</dbReference>
<name>A0A9J6BM03_POLVA</name>
<dbReference type="InterPro" id="IPR011333">
    <property type="entry name" value="SKP1/BTB/POZ_sf"/>
</dbReference>